<feature type="signal peptide" evidence="2">
    <location>
        <begin position="1"/>
        <end position="26"/>
    </location>
</feature>
<dbReference type="STRING" id="196109.A0A136JBE4"/>
<dbReference type="OrthoDB" id="7984201at2759"/>
<evidence type="ECO:0000313" key="4">
    <source>
        <dbReference type="Proteomes" id="UP000070501"/>
    </source>
</evidence>
<dbReference type="Proteomes" id="UP000070501">
    <property type="component" value="Unassembled WGS sequence"/>
</dbReference>
<dbReference type="PANTHER" id="PTHR13593:SF80">
    <property type="entry name" value="PLC-LIKE PHOSPHODIESTERASE"/>
    <property type="match status" value="1"/>
</dbReference>
<dbReference type="InParanoid" id="A0A136JBE4"/>
<feature type="compositionally biased region" description="Pro residues" evidence="1">
    <location>
        <begin position="380"/>
        <end position="390"/>
    </location>
</feature>
<evidence type="ECO:0000313" key="3">
    <source>
        <dbReference type="EMBL" id="KXJ94462.1"/>
    </source>
</evidence>
<organism evidence="3 4">
    <name type="scientific">Microdochium bolleyi</name>
    <dbReference type="NCBI Taxonomy" id="196109"/>
    <lineage>
        <taxon>Eukaryota</taxon>
        <taxon>Fungi</taxon>
        <taxon>Dikarya</taxon>
        <taxon>Ascomycota</taxon>
        <taxon>Pezizomycotina</taxon>
        <taxon>Sordariomycetes</taxon>
        <taxon>Xylariomycetidae</taxon>
        <taxon>Xylariales</taxon>
        <taxon>Microdochiaceae</taxon>
        <taxon>Microdochium</taxon>
    </lineage>
</organism>
<dbReference type="Pfam" id="PF26146">
    <property type="entry name" value="PI-PLC_X"/>
    <property type="match status" value="1"/>
</dbReference>
<reference evidence="4" key="1">
    <citation type="submission" date="2016-02" db="EMBL/GenBank/DDBJ databases">
        <title>Draft genome sequence of Microdochium bolleyi, a fungal endophyte of beachgrass.</title>
        <authorList>
            <consortium name="DOE Joint Genome Institute"/>
            <person name="David A.S."/>
            <person name="May G."/>
            <person name="Haridas S."/>
            <person name="Lim J."/>
            <person name="Wang M."/>
            <person name="Labutti K."/>
            <person name="Lipzen A."/>
            <person name="Barry K."/>
            <person name="Grigoriev I.V."/>
        </authorList>
    </citation>
    <scope>NUCLEOTIDE SEQUENCE [LARGE SCALE GENOMIC DNA]</scope>
    <source>
        <strain evidence="4">J235TASD1</strain>
    </source>
</reference>
<dbReference type="InterPro" id="IPR051057">
    <property type="entry name" value="PI-PLC_domain"/>
</dbReference>
<dbReference type="EMBL" id="KQ964247">
    <property type="protein sequence ID" value="KXJ94462.1"/>
    <property type="molecule type" value="Genomic_DNA"/>
</dbReference>
<evidence type="ECO:0000256" key="1">
    <source>
        <dbReference type="SAM" id="MobiDB-lite"/>
    </source>
</evidence>
<feature type="chain" id="PRO_5007293628" evidence="2">
    <location>
        <begin position="27"/>
        <end position="424"/>
    </location>
</feature>
<sequence length="424" mass="43319">MRGSRLHSLLALAATALLSYTQFAAATTSSNNANIPGTRISARQATQQSCNGAPELCGRTYDAVTHMGAHNSAFVRDASTNNSIAGNQYFPATRALDDGLRLLQAQVHPLGDGIELCHSSCALLDAGPLGKWLAGIKTWLEGHPNEVVTLLLVNGDGKKMDAAAFGRVFEAAGLGKYGFVPTNTGAGGKDEWPTLRSMIATNTRLVIFITDIAASDRYPYLLPQFDHVFETPWAVTSPTGFNCTLDRPRTASWAASGPRAAIAAGKLSLMNHFRYNTVGGGSAGLGTIMFPASEDVAATNSPETTAEDASSAGRGTLGAHAERCVGEWAGGKPTFVLVDFYSEGPALATADRLNGVRTTSTSGGGGGGGSAAGDAGGSPSPSPSPSPSRPPVTGGGGGGSSGSSRDSGVAFGLVVFIVGALVML</sequence>
<dbReference type="InterPro" id="IPR017946">
    <property type="entry name" value="PLC-like_Pdiesterase_TIM-brl"/>
</dbReference>
<dbReference type="PANTHER" id="PTHR13593">
    <property type="match status" value="1"/>
</dbReference>
<dbReference type="AlphaFoldDB" id="A0A136JBE4"/>
<dbReference type="SUPFAM" id="SSF51695">
    <property type="entry name" value="PLC-like phosphodiesterases"/>
    <property type="match status" value="1"/>
</dbReference>
<gene>
    <name evidence="3" type="ORF">Micbo1qcDRAFT_231946</name>
</gene>
<dbReference type="GO" id="GO:0006629">
    <property type="term" value="P:lipid metabolic process"/>
    <property type="evidence" value="ECO:0007669"/>
    <property type="project" value="InterPro"/>
</dbReference>
<evidence type="ECO:0000256" key="2">
    <source>
        <dbReference type="SAM" id="SignalP"/>
    </source>
</evidence>
<accession>A0A136JBE4</accession>
<name>A0A136JBE4_9PEZI</name>
<feature type="compositionally biased region" description="Gly residues" evidence="1">
    <location>
        <begin position="362"/>
        <end position="376"/>
    </location>
</feature>
<protein>
    <submittedName>
        <fullName evidence="3">PLC-like phosphodiesterase</fullName>
    </submittedName>
</protein>
<dbReference type="GO" id="GO:0008081">
    <property type="term" value="F:phosphoric diester hydrolase activity"/>
    <property type="evidence" value="ECO:0007669"/>
    <property type="project" value="InterPro"/>
</dbReference>
<keyword evidence="2" id="KW-0732">Signal</keyword>
<keyword evidence="4" id="KW-1185">Reference proteome</keyword>
<proteinExistence type="predicted"/>
<dbReference type="Gene3D" id="3.20.20.190">
    <property type="entry name" value="Phosphatidylinositol (PI) phosphodiesterase"/>
    <property type="match status" value="1"/>
</dbReference>
<feature type="region of interest" description="Disordered" evidence="1">
    <location>
        <begin position="352"/>
        <end position="407"/>
    </location>
</feature>